<dbReference type="CDD" id="cd08349">
    <property type="entry name" value="BLMA_like"/>
    <property type="match status" value="1"/>
</dbReference>
<dbReference type="InterPro" id="IPR037523">
    <property type="entry name" value="VOC_core"/>
</dbReference>
<dbReference type="SUPFAM" id="SSF54593">
    <property type="entry name" value="Glyoxalase/Bleomycin resistance protein/Dihydroxybiphenyl dioxygenase"/>
    <property type="match status" value="1"/>
</dbReference>
<dbReference type="EMBL" id="CP138204">
    <property type="protein sequence ID" value="WPC76529.1"/>
    <property type="molecule type" value="Genomic_DNA"/>
</dbReference>
<evidence type="ECO:0000313" key="6">
    <source>
        <dbReference type="Proteomes" id="UP001304071"/>
    </source>
</evidence>
<dbReference type="InterPro" id="IPR004360">
    <property type="entry name" value="Glyas_Fos-R_dOase_dom"/>
</dbReference>
<gene>
    <name evidence="5" type="ORF">R8Z52_18545</name>
</gene>
<sequence length="136" mass="16043">MKLRVVPELYCTDIHTSVEFFIHVLGFEIKYQRPEEHFAYLTRSGVDLMLEGLSSPSRKWITQELEAPFGRGINFQWDVDNIDSMYADILKRAPDSIYLPMESKGYQVKEELVIQKQFIIQVPDGYLFRFCQDDIR</sequence>
<dbReference type="Proteomes" id="UP001304071">
    <property type="component" value="Chromosome 2"/>
</dbReference>
<organism evidence="5 6">
    <name type="scientific">Vibrio porteresiae DSM 19223</name>
    <dbReference type="NCBI Taxonomy" id="1123496"/>
    <lineage>
        <taxon>Bacteria</taxon>
        <taxon>Pseudomonadati</taxon>
        <taxon>Pseudomonadota</taxon>
        <taxon>Gammaproteobacteria</taxon>
        <taxon>Vibrionales</taxon>
        <taxon>Vibrionaceae</taxon>
        <taxon>Vibrio</taxon>
    </lineage>
</organism>
<feature type="domain" description="VOC" evidence="4">
    <location>
        <begin position="2"/>
        <end position="133"/>
    </location>
</feature>
<comment type="similarity">
    <text evidence="1">Belongs to the bleomycin resistance protein family.</text>
</comment>
<evidence type="ECO:0000256" key="3">
    <source>
        <dbReference type="ARBA" id="ARBA00023251"/>
    </source>
</evidence>
<dbReference type="PROSITE" id="PS51819">
    <property type="entry name" value="VOC"/>
    <property type="match status" value="1"/>
</dbReference>
<evidence type="ECO:0000259" key="4">
    <source>
        <dbReference type="PROSITE" id="PS51819"/>
    </source>
</evidence>
<dbReference type="Pfam" id="PF00903">
    <property type="entry name" value="Glyoxalase"/>
    <property type="match status" value="1"/>
</dbReference>
<dbReference type="InterPro" id="IPR000335">
    <property type="entry name" value="Bleomycin-R"/>
</dbReference>
<dbReference type="RefSeq" id="WP_261896936.1">
    <property type="nucleotide sequence ID" value="NZ_AP024896.1"/>
</dbReference>
<proteinExistence type="inferred from homology"/>
<accession>A0ABZ0QJ48</accession>
<reference evidence="5 6" key="1">
    <citation type="submission" date="2023-11" db="EMBL/GenBank/DDBJ databases">
        <title>Plant-associative lifestyle of Vibrio porteresiae and its evolutionary dynamics.</title>
        <authorList>
            <person name="Rameshkumar N."/>
            <person name="Kirti K."/>
        </authorList>
    </citation>
    <scope>NUCLEOTIDE SEQUENCE [LARGE SCALE GENOMIC DNA]</scope>
    <source>
        <strain evidence="5 6">MSSRF30</strain>
    </source>
</reference>
<keyword evidence="3" id="KW-0046">Antibiotic resistance</keyword>
<dbReference type="Gene3D" id="3.10.180.10">
    <property type="entry name" value="2,3-Dihydroxybiphenyl 1,2-Dioxygenase, domain 1"/>
    <property type="match status" value="1"/>
</dbReference>
<evidence type="ECO:0000256" key="1">
    <source>
        <dbReference type="ARBA" id="ARBA00011051"/>
    </source>
</evidence>
<evidence type="ECO:0000313" key="5">
    <source>
        <dbReference type="EMBL" id="WPC76529.1"/>
    </source>
</evidence>
<protein>
    <recommendedName>
        <fullName evidence="2">Bleomycin resistance protein</fullName>
    </recommendedName>
</protein>
<evidence type="ECO:0000256" key="2">
    <source>
        <dbReference type="ARBA" id="ARBA00021572"/>
    </source>
</evidence>
<name>A0ABZ0QJ48_9VIBR</name>
<dbReference type="InterPro" id="IPR029068">
    <property type="entry name" value="Glyas_Bleomycin-R_OHBP_Dase"/>
</dbReference>
<keyword evidence="6" id="KW-1185">Reference proteome</keyword>